<dbReference type="EMBL" id="GL883077">
    <property type="protein sequence ID" value="EGF92194.1"/>
    <property type="molecule type" value="Genomic_DNA"/>
</dbReference>
<dbReference type="Proteomes" id="UP000006512">
    <property type="component" value="Unassembled WGS sequence"/>
</dbReference>
<dbReference type="InterPro" id="IPR006750">
    <property type="entry name" value="YdcZ"/>
</dbReference>
<keyword evidence="1" id="KW-0472">Membrane</keyword>
<dbReference type="PANTHER" id="PTHR34821">
    <property type="entry name" value="INNER MEMBRANE PROTEIN YDCZ"/>
    <property type="match status" value="1"/>
</dbReference>
<name>F4QKX1_9CAUL</name>
<dbReference type="RefSeq" id="WP_006271369.1">
    <property type="nucleotide sequence ID" value="NZ_GL883077.1"/>
</dbReference>
<keyword evidence="1" id="KW-1133">Transmembrane helix</keyword>
<evidence type="ECO:0008006" key="4">
    <source>
        <dbReference type="Google" id="ProtNLM"/>
    </source>
</evidence>
<feature type="transmembrane region" description="Helical" evidence="1">
    <location>
        <begin position="66"/>
        <end position="87"/>
    </location>
</feature>
<evidence type="ECO:0000256" key="1">
    <source>
        <dbReference type="SAM" id="Phobius"/>
    </source>
</evidence>
<keyword evidence="1" id="KW-0812">Transmembrane</keyword>
<dbReference type="Pfam" id="PF04657">
    <property type="entry name" value="DMT_YdcZ"/>
    <property type="match status" value="1"/>
</dbReference>
<dbReference type="AlphaFoldDB" id="F4QKX1"/>
<feature type="transmembrane region" description="Helical" evidence="1">
    <location>
        <begin position="34"/>
        <end position="54"/>
    </location>
</feature>
<proteinExistence type="predicted"/>
<accession>F4QKX1</accession>
<reference evidence="3" key="1">
    <citation type="submission" date="2011-03" db="EMBL/GenBank/DDBJ databases">
        <title>Draft genome sequence of Brevundimonas diminuta.</title>
        <authorList>
            <person name="Brown P.J.B."/>
            <person name="Buechlein A."/>
            <person name="Hemmerich C."/>
            <person name="Brun Y.V."/>
        </authorList>
    </citation>
    <scope>NUCLEOTIDE SEQUENCE [LARGE SCALE GENOMIC DNA]</scope>
    <source>
        <strain evidence="3">C19</strain>
    </source>
</reference>
<dbReference type="STRING" id="715226.ABI_06270"/>
<evidence type="ECO:0000313" key="3">
    <source>
        <dbReference type="Proteomes" id="UP000006512"/>
    </source>
</evidence>
<keyword evidence="3" id="KW-1185">Reference proteome</keyword>
<feature type="transmembrane region" description="Helical" evidence="1">
    <location>
        <begin position="6"/>
        <end position="27"/>
    </location>
</feature>
<dbReference type="PANTHER" id="PTHR34821:SF2">
    <property type="entry name" value="INNER MEMBRANE PROTEIN YDCZ"/>
    <property type="match status" value="1"/>
</dbReference>
<gene>
    <name evidence="2" type="ORF">ABI_06270</name>
</gene>
<dbReference type="eggNOG" id="COG3238">
    <property type="taxonomic scope" value="Bacteria"/>
</dbReference>
<protein>
    <recommendedName>
        <fullName evidence="4">DMT family transporter</fullName>
    </recommendedName>
</protein>
<feature type="transmembrane region" description="Helical" evidence="1">
    <location>
        <begin position="126"/>
        <end position="146"/>
    </location>
</feature>
<dbReference type="OrthoDB" id="7173290at2"/>
<sequence>MNAGYAVWAFAAGALIPVMAAISGTLARSTGNPVLAVVVLFVVGLIASAAVLLATGTQGIATLPTLPPWLFTGGLIIAFYGLSVAVLTPRFGVGNTILFIVAAQIVTSTAIDHFGLFGAAVKPVNLVRLTGLAVLVVGVAITQLAAKSPTAAQ</sequence>
<evidence type="ECO:0000313" key="2">
    <source>
        <dbReference type="EMBL" id="EGF92194.1"/>
    </source>
</evidence>
<dbReference type="GO" id="GO:0005886">
    <property type="term" value="C:plasma membrane"/>
    <property type="evidence" value="ECO:0007669"/>
    <property type="project" value="TreeGrafter"/>
</dbReference>
<dbReference type="HOGENOM" id="CLU_068878_1_1_5"/>
<feature type="transmembrane region" description="Helical" evidence="1">
    <location>
        <begin position="99"/>
        <end position="120"/>
    </location>
</feature>
<organism evidence="2 3">
    <name type="scientific">Asticcacaulis biprosthecium C19</name>
    <dbReference type="NCBI Taxonomy" id="715226"/>
    <lineage>
        <taxon>Bacteria</taxon>
        <taxon>Pseudomonadati</taxon>
        <taxon>Pseudomonadota</taxon>
        <taxon>Alphaproteobacteria</taxon>
        <taxon>Caulobacterales</taxon>
        <taxon>Caulobacteraceae</taxon>
        <taxon>Asticcacaulis</taxon>
    </lineage>
</organism>